<dbReference type="AlphaFoldDB" id="A0A7J7JWX8"/>
<accession>A0A7J7JWX8</accession>
<name>A0A7J7JWX8_BUGNE</name>
<evidence type="ECO:0008006" key="3">
    <source>
        <dbReference type="Google" id="ProtNLM"/>
    </source>
</evidence>
<organism evidence="1 2">
    <name type="scientific">Bugula neritina</name>
    <name type="common">Brown bryozoan</name>
    <name type="synonym">Sertularia neritina</name>
    <dbReference type="NCBI Taxonomy" id="10212"/>
    <lineage>
        <taxon>Eukaryota</taxon>
        <taxon>Metazoa</taxon>
        <taxon>Spiralia</taxon>
        <taxon>Lophotrochozoa</taxon>
        <taxon>Bryozoa</taxon>
        <taxon>Gymnolaemata</taxon>
        <taxon>Cheilostomatida</taxon>
        <taxon>Flustrina</taxon>
        <taxon>Buguloidea</taxon>
        <taxon>Bugulidae</taxon>
        <taxon>Bugula</taxon>
    </lineage>
</organism>
<dbReference type="OrthoDB" id="166212at2759"/>
<protein>
    <recommendedName>
        <fullName evidence="3">Cyclic nucleotide-binding domain-containing protein</fullName>
    </recommendedName>
</protein>
<dbReference type="EMBL" id="VXIV02001784">
    <property type="protein sequence ID" value="KAF6029848.1"/>
    <property type="molecule type" value="Genomic_DNA"/>
</dbReference>
<evidence type="ECO:0000313" key="1">
    <source>
        <dbReference type="EMBL" id="KAF6029848.1"/>
    </source>
</evidence>
<dbReference type="PANTHER" id="PTHR23011:SF28">
    <property type="entry name" value="CYCLIC NUCLEOTIDE-BINDING DOMAIN CONTAINING PROTEIN"/>
    <property type="match status" value="1"/>
</dbReference>
<reference evidence="1" key="1">
    <citation type="submission" date="2020-06" db="EMBL/GenBank/DDBJ databases">
        <title>Draft genome of Bugula neritina, a colonial animal packing powerful symbionts and potential medicines.</title>
        <authorList>
            <person name="Rayko M."/>
        </authorList>
    </citation>
    <scope>NUCLEOTIDE SEQUENCE [LARGE SCALE GENOMIC DNA]</scope>
    <source>
        <strain evidence="1">Kwan_BN1</strain>
    </source>
</reference>
<comment type="caution">
    <text evidence="1">The sequence shown here is derived from an EMBL/GenBank/DDBJ whole genome shotgun (WGS) entry which is preliminary data.</text>
</comment>
<dbReference type="PANTHER" id="PTHR23011">
    <property type="entry name" value="CYCLIC NUCLEOTIDE-BINDING DOMAIN CONTAINING PROTEIN"/>
    <property type="match status" value="1"/>
</dbReference>
<gene>
    <name evidence="1" type="ORF">EB796_011846</name>
</gene>
<evidence type="ECO:0000313" key="2">
    <source>
        <dbReference type="Proteomes" id="UP000593567"/>
    </source>
</evidence>
<dbReference type="Proteomes" id="UP000593567">
    <property type="component" value="Unassembled WGS sequence"/>
</dbReference>
<keyword evidence="2" id="KW-1185">Reference proteome</keyword>
<proteinExistence type="predicted"/>
<sequence length="280" mass="31804">MLQGSVDVFKKLVKSETTIDEKTGKLKKHPKPESDKYEAFICGQYSEYCVNSGLPVGIPIQADEDSEDTTSDIITSSDLPFIVKRKRSLSAPSSRYAASRNVMSLEAWKTSMKNIMKKKPKMTLSQLVKKHVVIAQEEGEDDSELLNRVITINIVPKEEFCPPSEEEQTTSAPEKRTYLDDLDKGFEKRGLADVVLMGQPSMCLVSNGAECIMINKEFFQEHCSQKLQRKLLQIISPYPEDELMQQRLMVKLDWEAQKKAILGQAIYDIRHLQRVAKLSK</sequence>